<feature type="region of interest" description="Disordered" evidence="5">
    <location>
        <begin position="277"/>
        <end position="321"/>
    </location>
</feature>
<dbReference type="Gene3D" id="3.40.1090.10">
    <property type="entry name" value="Cytosolic phospholipase A2 catalytic domain"/>
    <property type="match status" value="1"/>
</dbReference>
<dbReference type="GO" id="GO:0016042">
    <property type="term" value="P:lipid catabolic process"/>
    <property type="evidence" value="ECO:0007669"/>
    <property type="project" value="UniProtKB-UniRule"/>
</dbReference>
<evidence type="ECO:0000259" key="6">
    <source>
        <dbReference type="PROSITE" id="PS51635"/>
    </source>
</evidence>
<keyword evidence="1 4" id="KW-0378">Hydrolase</keyword>
<dbReference type="GO" id="GO:0016787">
    <property type="term" value="F:hydrolase activity"/>
    <property type="evidence" value="ECO:0007669"/>
    <property type="project" value="UniProtKB-UniRule"/>
</dbReference>
<evidence type="ECO:0000313" key="7">
    <source>
        <dbReference type="EMBL" id="KAA9395508.1"/>
    </source>
</evidence>
<feature type="compositionally biased region" description="Basic and acidic residues" evidence="5">
    <location>
        <begin position="219"/>
        <end position="237"/>
    </location>
</feature>
<sequence length="404" mass="42309">MKIALVLGSGGARGYAHLGVIDELLARGHEIVSISGCSMGALVGGFYAAGALEEFRDFVLPLRRSDVFRYADLTVSGPGLFKADKLMDRLHAIVGDVHIEDLPIPYTAVATDLTNRREVWFHEGPLLTAIRASVAIPTAITPVVYRGRLLADGGILNPLPVDASSHFISEATVAVSLFGRDRPQLGQQAVDPGLHAEQGPEPGDSPPSEAAEAALSNASHDHDADRGSHHDSDHDGGEGGPDEQPAPTRGDAQAGSAESDPATLTARWRDLFAQPWRGPAARGYGMSRASGQGRRSRHTGADGASPHAGGDGRRGGGRGAGKIPAEWAAGFTGLPKDLSTVDMMVSALEVMQTAIELPRLAVQPPDVLISVPSDTCATFDFDRAEEVIGVGRKLAVTALDRAGL</sequence>
<keyword evidence="8" id="KW-1185">Reference proteome</keyword>
<evidence type="ECO:0000313" key="8">
    <source>
        <dbReference type="Proteomes" id="UP000325957"/>
    </source>
</evidence>
<feature type="short sequence motif" description="DGA/G" evidence="4">
    <location>
        <begin position="152"/>
        <end position="154"/>
    </location>
</feature>
<evidence type="ECO:0000256" key="3">
    <source>
        <dbReference type="ARBA" id="ARBA00023098"/>
    </source>
</evidence>
<comment type="caution">
    <text evidence="4">Lacks conserved residue(s) required for the propagation of feature annotation.</text>
</comment>
<feature type="active site" description="Proton acceptor" evidence="4">
    <location>
        <position position="152"/>
    </location>
</feature>
<dbReference type="InterPro" id="IPR016035">
    <property type="entry name" value="Acyl_Trfase/lysoPLipase"/>
</dbReference>
<reference evidence="7 8" key="1">
    <citation type="submission" date="2019-05" db="EMBL/GenBank/DDBJ databases">
        <title>Kocuria coralli sp. nov., a novel actinobacterium isolated from coral reef seawater.</title>
        <authorList>
            <person name="Li J."/>
        </authorList>
    </citation>
    <scope>NUCLEOTIDE SEQUENCE [LARGE SCALE GENOMIC DNA]</scope>
    <source>
        <strain evidence="7 8">SCSIO 13007</strain>
    </source>
</reference>
<feature type="compositionally biased region" description="Low complexity" evidence="5">
    <location>
        <begin position="197"/>
        <end position="218"/>
    </location>
</feature>
<accession>A0A5J5L1Q9</accession>
<evidence type="ECO:0000256" key="5">
    <source>
        <dbReference type="SAM" id="MobiDB-lite"/>
    </source>
</evidence>
<feature type="short sequence motif" description="GXSXG" evidence="4">
    <location>
        <begin position="36"/>
        <end position="40"/>
    </location>
</feature>
<gene>
    <name evidence="7" type="ORF">FCK90_00275</name>
</gene>
<dbReference type="Proteomes" id="UP000325957">
    <property type="component" value="Unassembled WGS sequence"/>
</dbReference>
<evidence type="ECO:0000256" key="1">
    <source>
        <dbReference type="ARBA" id="ARBA00022801"/>
    </source>
</evidence>
<dbReference type="OrthoDB" id="4080114at2"/>
<dbReference type="PROSITE" id="PS51635">
    <property type="entry name" value="PNPLA"/>
    <property type="match status" value="1"/>
</dbReference>
<protein>
    <submittedName>
        <fullName evidence="7">Esterase</fullName>
    </submittedName>
</protein>
<feature type="active site" description="Nucleophile" evidence="4">
    <location>
        <position position="38"/>
    </location>
</feature>
<dbReference type="PANTHER" id="PTHR14226">
    <property type="entry name" value="NEUROPATHY TARGET ESTERASE/SWISS CHEESE D.MELANOGASTER"/>
    <property type="match status" value="1"/>
</dbReference>
<dbReference type="RefSeq" id="WP_158032318.1">
    <property type="nucleotide sequence ID" value="NZ_ML708610.1"/>
</dbReference>
<comment type="caution">
    <text evidence="7">The sequence shown here is derived from an EMBL/GenBank/DDBJ whole genome shotgun (WGS) entry which is preliminary data.</text>
</comment>
<organism evidence="7 8">
    <name type="scientific">Kocuria coralli</name>
    <dbReference type="NCBI Taxonomy" id="1461025"/>
    <lineage>
        <taxon>Bacteria</taxon>
        <taxon>Bacillati</taxon>
        <taxon>Actinomycetota</taxon>
        <taxon>Actinomycetes</taxon>
        <taxon>Micrococcales</taxon>
        <taxon>Micrococcaceae</taxon>
        <taxon>Kocuria</taxon>
    </lineage>
</organism>
<proteinExistence type="predicted"/>
<dbReference type="AlphaFoldDB" id="A0A5J5L1Q9"/>
<name>A0A5J5L1Q9_9MICC</name>
<feature type="domain" description="PNPLA" evidence="6">
    <location>
        <begin position="5"/>
        <end position="165"/>
    </location>
</feature>
<evidence type="ECO:0000256" key="2">
    <source>
        <dbReference type="ARBA" id="ARBA00022963"/>
    </source>
</evidence>
<keyword evidence="3 4" id="KW-0443">Lipid metabolism</keyword>
<evidence type="ECO:0000256" key="4">
    <source>
        <dbReference type="PROSITE-ProRule" id="PRU01161"/>
    </source>
</evidence>
<dbReference type="InterPro" id="IPR002641">
    <property type="entry name" value="PNPLA_dom"/>
</dbReference>
<dbReference type="EMBL" id="SZWF01000001">
    <property type="protein sequence ID" value="KAA9395508.1"/>
    <property type="molecule type" value="Genomic_DNA"/>
</dbReference>
<dbReference type="InterPro" id="IPR050301">
    <property type="entry name" value="NTE"/>
</dbReference>
<keyword evidence="2 4" id="KW-0442">Lipid degradation</keyword>
<feature type="region of interest" description="Disordered" evidence="5">
    <location>
        <begin position="192"/>
        <end position="260"/>
    </location>
</feature>
<dbReference type="PANTHER" id="PTHR14226:SF76">
    <property type="entry name" value="NTE FAMILY PROTEIN RSSA"/>
    <property type="match status" value="1"/>
</dbReference>
<dbReference type="Pfam" id="PF01734">
    <property type="entry name" value="Patatin"/>
    <property type="match status" value="1"/>
</dbReference>
<dbReference type="SUPFAM" id="SSF52151">
    <property type="entry name" value="FabD/lysophospholipase-like"/>
    <property type="match status" value="1"/>
</dbReference>